<proteinExistence type="predicted"/>
<reference evidence="1" key="1">
    <citation type="journal article" date="2021" name="Proc. Natl. Acad. Sci. U.S.A.">
        <title>A Catalog of Tens of Thousands of Viruses from Human Metagenomes Reveals Hidden Associations with Chronic Diseases.</title>
        <authorList>
            <person name="Tisza M.J."/>
            <person name="Buck C.B."/>
        </authorList>
    </citation>
    <scope>NUCLEOTIDE SEQUENCE</scope>
    <source>
        <strain evidence="1">CtAvK3</strain>
    </source>
</reference>
<sequence length="31" mass="3710">MQTYNERYIIDHVIKRGQTHKGERSKVTIAH</sequence>
<accession>A0A8S5MHY3</accession>
<protein>
    <submittedName>
        <fullName evidence="1">Uncharacterized protein</fullName>
    </submittedName>
</protein>
<evidence type="ECO:0000313" key="1">
    <source>
        <dbReference type="EMBL" id="DAD81961.1"/>
    </source>
</evidence>
<name>A0A8S5MHY3_9CAUD</name>
<organism evidence="1">
    <name type="scientific">Siphoviridae sp. ctAvK3</name>
    <dbReference type="NCBI Taxonomy" id="2826184"/>
    <lineage>
        <taxon>Viruses</taxon>
        <taxon>Duplodnaviria</taxon>
        <taxon>Heunggongvirae</taxon>
        <taxon>Uroviricota</taxon>
        <taxon>Caudoviricetes</taxon>
    </lineage>
</organism>
<dbReference type="EMBL" id="BK014910">
    <property type="protein sequence ID" value="DAD81961.1"/>
    <property type="molecule type" value="Genomic_DNA"/>
</dbReference>